<dbReference type="SUPFAM" id="SSF55248">
    <property type="entry name" value="PCD-like"/>
    <property type="match status" value="1"/>
</dbReference>
<dbReference type="HAMAP" id="MF_00434">
    <property type="entry name" value="Pterin_4_alpha"/>
    <property type="match status" value="1"/>
</dbReference>
<dbReference type="Pfam" id="PF01329">
    <property type="entry name" value="Pterin_4a"/>
    <property type="match status" value="1"/>
</dbReference>
<evidence type="ECO:0000256" key="14">
    <source>
        <dbReference type="ARBA" id="ARBA00030497"/>
    </source>
</evidence>
<dbReference type="InterPro" id="IPR036428">
    <property type="entry name" value="PCD_sf"/>
</dbReference>
<keyword evidence="9" id="KW-0805">Transcription regulation</keyword>
<evidence type="ECO:0000256" key="4">
    <source>
        <dbReference type="ARBA" id="ARBA00006472"/>
    </source>
</evidence>
<evidence type="ECO:0000256" key="8">
    <source>
        <dbReference type="ARBA" id="ARBA00023007"/>
    </source>
</evidence>
<evidence type="ECO:0000256" key="17">
    <source>
        <dbReference type="ARBA" id="ARBA00042558"/>
    </source>
</evidence>
<dbReference type="PANTHER" id="PTHR12599:SF13">
    <property type="entry name" value="PTERIN-4-ALPHA-CARBINOLAMINE DEHYDRATASE"/>
    <property type="match status" value="1"/>
</dbReference>
<comment type="caution">
    <text evidence="20">The sequence shown here is derived from an EMBL/GenBank/DDBJ whole genome shotgun (WGS) entry which is preliminary data.</text>
</comment>
<evidence type="ECO:0000256" key="1">
    <source>
        <dbReference type="ARBA" id="ARBA00001554"/>
    </source>
</evidence>
<evidence type="ECO:0000256" key="12">
    <source>
        <dbReference type="ARBA" id="ARBA00023239"/>
    </source>
</evidence>
<dbReference type="PANTHER" id="PTHR12599">
    <property type="entry name" value="PTERIN-4-ALPHA-CARBINOLAMINE DEHYDRATASE"/>
    <property type="match status" value="1"/>
</dbReference>
<evidence type="ECO:0000256" key="19">
    <source>
        <dbReference type="ARBA" id="ARBA00045830"/>
    </source>
</evidence>
<evidence type="ECO:0000256" key="15">
    <source>
        <dbReference type="ARBA" id="ARBA00031023"/>
    </source>
</evidence>
<keyword evidence="13" id="KW-0539">Nucleus</keyword>
<dbReference type="Proteomes" id="UP000518266">
    <property type="component" value="Unassembled WGS sequence"/>
</dbReference>
<dbReference type="GO" id="GO:0005634">
    <property type="term" value="C:nucleus"/>
    <property type="evidence" value="ECO:0007669"/>
    <property type="project" value="UniProtKB-SubCell"/>
</dbReference>
<keyword evidence="10" id="KW-0010">Activator</keyword>
<dbReference type="GO" id="GO:0008124">
    <property type="term" value="F:4-alpha-hydroxytetrahydrobiopterin dehydratase activity"/>
    <property type="evidence" value="ECO:0007669"/>
    <property type="project" value="UniProtKB-EC"/>
</dbReference>
<evidence type="ECO:0000256" key="2">
    <source>
        <dbReference type="ARBA" id="ARBA00004123"/>
    </source>
</evidence>
<comment type="catalytic activity">
    <reaction evidence="1">
        <text>(4aS,6R)-4a-hydroxy-L-erythro-5,6,7,8-tetrahydrobiopterin = (6R)-L-erythro-6,7-dihydrobiopterin + H2O</text>
        <dbReference type="Rhea" id="RHEA:11920"/>
        <dbReference type="ChEBI" id="CHEBI:15377"/>
        <dbReference type="ChEBI" id="CHEBI:15642"/>
        <dbReference type="ChEBI" id="CHEBI:43120"/>
        <dbReference type="EC" id="4.2.1.96"/>
    </reaction>
</comment>
<dbReference type="Gene3D" id="3.30.1360.20">
    <property type="entry name" value="Transcriptional coactivator/pterin dehydratase"/>
    <property type="match status" value="1"/>
</dbReference>
<comment type="similarity">
    <text evidence="4">Belongs to the pterin-4-alpha-carbinolamine dehydratase family.</text>
</comment>
<organism evidence="20 21">
    <name type="scientific">Dissostichus mawsoni</name>
    <name type="common">Antarctic cod</name>
    <dbReference type="NCBI Taxonomy" id="36200"/>
    <lineage>
        <taxon>Eukaryota</taxon>
        <taxon>Metazoa</taxon>
        <taxon>Chordata</taxon>
        <taxon>Craniata</taxon>
        <taxon>Vertebrata</taxon>
        <taxon>Euteleostomi</taxon>
        <taxon>Actinopterygii</taxon>
        <taxon>Neopterygii</taxon>
        <taxon>Teleostei</taxon>
        <taxon>Neoteleostei</taxon>
        <taxon>Acanthomorphata</taxon>
        <taxon>Eupercaria</taxon>
        <taxon>Perciformes</taxon>
        <taxon>Notothenioidei</taxon>
        <taxon>Nototheniidae</taxon>
        <taxon>Dissostichus</taxon>
    </lineage>
</organism>
<comment type="subcellular location">
    <subcellularLocation>
        <location evidence="3">Cytoplasm</location>
    </subcellularLocation>
    <subcellularLocation>
        <location evidence="2">Nucleus</location>
    </subcellularLocation>
</comment>
<dbReference type="EMBL" id="JAAKFY010000019">
    <property type="protein sequence ID" value="KAF3842364.1"/>
    <property type="molecule type" value="Genomic_DNA"/>
</dbReference>
<comment type="function">
    <text evidence="19">Involved in tetrahydrobiopterin biosynthesis. Seems to both prevent the formation of 7-pterins and accelerate the formation of quinonoid-BH2. Coactivator for HNF1A-dependent transcription. Regulates the dimerization of homeodomain protein HNF1A and enhances its transcriptional activity. Also acts as a coactivator for HNF1B-dependent transcription.</text>
</comment>
<name>A0A7J5XZ03_DISMA</name>
<accession>A0A7J5XZ03</accession>
<keyword evidence="7" id="KW-0007">Acetylation</keyword>
<reference evidence="20 21" key="1">
    <citation type="submission" date="2020-03" db="EMBL/GenBank/DDBJ databases">
        <title>Dissostichus mawsoni Genome sequencing and assembly.</title>
        <authorList>
            <person name="Park H."/>
        </authorList>
    </citation>
    <scope>NUCLEOTIDE SEQUENCE [LARGE SCALE GENOMIC DNA]</scope>
    <source>
        <strain evidence="20">DM0001</strain>
        <tissue evidence="20">Muscle</tissue>
    </source>
</reference>
<dbReference type="GO" id="GO:0006729">
    <property type="term" value="P:tetrahydrobiopterin biosynthetic process"/>
    <property type="evidence" value="ECO:0007669"/>
    <property type="project" value="UniProtKB-KW"/>
</dbReference>
<dbReference type="CDD" id="cd00914">
    <property type="entry name" value="PCD_DCoH_subfamily_b"/>
    <property type="match status" value="1"/>
</dbReference>
<dbReference type="EC" id="4.2.1.96" evidence="5"/>
<dbReference type="NCBIfam" id="NF002018">
    <property type="entry name" value="PRK00823.1-3"/>
    <property type="match status" value="1"/>
</dbReference>
<evidence type="ECO:0000256" key="13">
    <source>
        <dbReference type="ARBA" id="ARBA00023242"/>
    </source>
</evidence>
<protein>
    <recommendedName>
        <fullName evidence="16">Pterin-4-alpha-carbinolamine dehydratase</fullName>
        <ecNumber evidence="5">4.2.1.96</ecNumber>
    </recommendedName>
    <alternativeName>
        <fullName evidence="14">4-alpha-hydroxy-tetrahydropterin dehydratase</fullName>
    </alternativeName>
    <alternativeName>
        <fullName evidence="18">Dimerization cofactor of hepatocyte nuclear factor 1-alpha</fullName>
    </alternativeName>
    <alternativeName>
        <fullName evidence="17">Phenylalanine hydroxylase-stimulating protein</fullName>
    </alternativeName>
    <alternativeName>
        <fullName evidence="15">Pterin carbinolamine dehydratase</fullName>
    </alternativeName>
</protein>
<evidence type="ECO:0000256" key="9">
    <source>
        <dbReference type="ARBA" id="ARBA00023015"/>
    </source>
</evidence>
<evidence type="ECO:0000313" key="20">
    <source>
        <dbReference type="EMBL" id="KAF3842364.1"/>
    </source>
</evidence>
<dbReference type="OrthoDB" id="277398at2759"/>
<evidence type="ECO:0000256" key="6">
    <source>
        <dbReference type="ARBA" id="ARBA00022490"/>
    </source>
</evidence>
<dbReference type="InterPro" id="IPR001533">
    <property type="entry name" value="Pterin_deHydtase"/>
</dbReference>
<dbReference type="AlphaFoldDB" id="A0A7J5XZ03"/>
<evidence type="ECO:0000256" key="16">
    <source>
        <dbReference type="ARBA" id="ARBA00040209"/>
    </source>
</evidence>
<keyword evidence="21" id="KW-1185">Reference proteome</keyword>
<evidence type="ECO:0000313" key="21">
    <source>
        <dbReference type="Proteomes" id="UP000518266"/>
    </source>
</evidence>
<proteinExistence type="inferred from homology"/>
<keyword evidence="8" id="KW-0783">Tetrahydrobiopterin biosynthesis</keyword>
<evidence type="ECO:0000256" key="11">
    <source>
        <dbReference type="ARBA" id="ARBA00023163"/>
    </source>
</evidence>
<evidence type="ECO:0000256" key="3">
    <source>
        <dbReference type="ARBA" id="ARBA00004496"/>
    </source>
</evidence>
<keyword evidence="12" id="KW-0456">Lyase</keyword>
<gene>
    <name evidence="20" type="ORF">F7725_024315</name>
</gene>
<dbReference type="GO" id="GO:0005737">
    <property type="term" value="C:cytoplasm"/>
    <property type="evidence" value="ECO:0007669"/>
    <property type="project" value="UniProtKB-SubCell"/>
</dbReference>
<evidence type="ECO:0000256" key="5">
    <source>
        <dbReference type="ARBA" id="ARBA00013252"/>
    </source>
</evidence>
<evidence type="ECO:0000256" key="10">
    <source>
        <dbReference type="ARBA" id="ARBA00023159"/>
    </source>
</evidence>
<keyword evidence="6" id="KW-0963">Cytoplasm</keyword>
<evidence type="ECO:0000256" key="18">
    <source>
        <dbReference type="ARBA" id="ARBA00042969"/>
    </source>
</evidence>
<keyword evidence="11" id="KW-0804">Transcription</keyword>
<dbReference type="FunFam" id="3.30.1360.20:FF:000001">
    <property type="entry name" value="Pterin-4-alpha-carbinolamine dehydratase 2"/>
    <property type="match status" value="1"/>
</dbReference>
<evidence type="ECO:0000256" key="7">
    <source>
        <dbReference type="ARBA" id="ARBA00022990"/>
    </source>
</evidence>
<sequence length="189" mass="21320">MIKLVLSGGQKAYQQGGFLRRLLHGQLSRTYGSCVRLDSSHSHWLLHRSVQQGAGAEPLLCMKTLCKHGEYTTSLQSAVTVPSSALYQAGKIQSLTEEERAHLLPLLRNAQWVELGTRDAIYKEFIFKDFNQAFGFMSRVALQAEKMDHHPEWFNVYNKVQITLSTHDCGGVSQRDITMATFIDQASMM</sequence>